<evidence type="ECO:0000259" key="4">
    <source>
        <dbReference type="Pfam" id="PF09130"/>
    </source>
</evidence>
<dbReference type="InterPro" id="IPR008927">
    <property type="entry name" value="6-PGluconate_DH-like_C_sf"/>
</dbReference>
<dbReference type="InterPro" id="IPR051265">
    <property type="entry name" value="HIBADH-related_NP60_sf"/>
</dbReference>
<dbReference type="PANTHER" id="PTHR43580:SF2">
    <property type="entry name" value="CYTOKINE-LIKE NUCLEAR FACTOR N-PAC"/>
    <property type="match status" value="1"/>
</dbReference>
<feature type="domain" description="Phosphogluconate dehydrogenase NAD-binding putative C-terminal" evidence="4">
    <location>
        <begin position="198"/>
        <end position="266"/>
    </location>
</feature>
<reference evidence="5" key="1">
    <citation type="submission" date="2023-11" db="EMBL/GenBank/DDBJ databases">
        <title>Identification and selenium tolerance of Delftia acidovorans R3-25.</title>
        <authorList>
            <person name="Zhang S."/>
            <person name="Liu Y."/>
            <person name="Guo Y."/>
        </authorList>
    </citation>
    <scope>NUCLEOTIDE SEQUENCE</scope>
    <source>
        <strain evidence="5">R3-25</strain>
    </source>
</reference>
<accession>A0AAJ2V8S5</accession>
<comment type="caution">
    <text evidence="5">The sequence shown here is derived from an EMBL/GenBank/DDBJ whole genome shotgun (WGS) entry which is preliminary data.</text>
</comment>
<evidence type="ECO:0000313" key="5">
    <source>
        <dbReference type="EMBL" id="MDX4954150.1"/>
    </source>
</evidence>
<protein>
    <submittedName>
        <fullName evidence="5">NAD(P)-binding domain-containing protein</fullName>
    </submittedName>
</protein>
<dbReference type="SUPFAM" id="SSF51735">
    <property type="entry name" value="NAD(P)-binding Rossmann-fold domains"/>
    <property type="match status" value="1"/>
</dbReference>
<evidence type="ECO:0000259" key="3">
    <source>
        <dbReference type="Pfam" id="PF03446"/>
    </source>
</evidence>
<keyword evidence="1" id="KW-0560">Oxidoreductase</keyword>
<dbReference type="PANTHER" id="PTHR43580">
    <property type="entry name" value="OXIDOREDUCTASE GLYR1-RELATED"/>
    <property type="match status" value="1"/>
</dbReference>
<evidence type="ECO:0000256" key="2">
    <source>
        <dbReference type="PIRSR" id="PIRSR000103-1"/>
    </source>
</evidence>
<dbReference type="SUPFAM" id="SSF48179">
    <property type="entry name" value="6-phosphogluconate dehydrogenase C-terminal domain-like"/>
    <property type="match status" value="1"/>
</dbReference>
<dbReference type="Gene3D" id="1.10.1040.10">
    <property type="entry name" value="N-(1-d-carboxylethyl)-l-norvaline Dehydrogenase, domain 2"/>
    <property type="match status" value="1"/>
</dbReference>
<organism evidence="5 6">
    <name type="scientific">Delftia acidovorans</name>
    <name type="common">Pseudomonas acidovorans</name>
    <name type="synonym">Comamonas acidovorans</name>
    <dbReference type="NCBI Taxonomy" id="80866"/>
    <lineage>
        <taxon>Bacteria</taxon>
        <taxon>Pseudomonadati</taxon>
        <taxon>Pseudomonadota</taxon>
        <taxon>Betaproteobacteria</taxon>
        <taxon>Burkholderiales</taxon>
        <taxon>Comamonadaceae</taxon>
        <taxon>Delftia</taxon>
    </lineage>
</organism>
<dbReference type="EMBL" id="JAWWMZ010000004">
    <property type="protein sequence ID" value="MDX4954150.1"/>
    <property type="molecule type" value="Genomic_DNA"/>
</dbReference>
<dbReference type="InterPro" id="IPR013328">
    <property type="entry name" value="6PGD_dom2"/>
</dbReference>
<dbReference type="Pfam" id="PF03446">
    <property type="entry name" value="NAD_binding_2"/>
    <property type="match status" value="1"/>
</dbReference>
<dbReference type="GO" id="GO:0050661">
    <property type="term" value="F:NADP binding"/>
    <property type="evidence" value="ECO:0007669"/>
    <property type="project" value="InterPro"/>
</dbReference>
<name>A0AAJ2V8S5_DELAC</name>
<dbReference type="GO" id="GO:0016491">
    <property type="term" value="F:oxidoreductase activity"/>
    <property type="evidence" value="ECO:0007669"/>
    <property type="project" value="UniProtKB-KW"/>
</dbReference>
<dbReference type="InterPro" id="IPR006115">
    <property type="entry name" value="6PGDH_NADP-bd"/>
</dbReference>
<dbReference type="PIRSF" id="PIRSF000103">
    <property type="entry name" value="HIBADH"/>
    <property type="match status" value="1"/>
</dbReference>
<gene>
    <name evidence="5" type="ORF">SGN30_12095</name>
</gene>
<feature type="domain" description="6-phosphogluconate dehydrogenase NADP-binding" evidence="3">
    <location>
        <begin position="2"/>
        <end position="152"/>
    </location>
</feature>
<dbReference type="InterPro" id="IPR015815">
    <property type="entry name" value="HIBADH-related"/>
</dbReference>
<dbReference type="RefSeq" id="WP_319073601.1">
    <property type="nucleotide sequence ID" value="NZ_JAWWMZ010000004.1"/>
</dbReference>
<dbReference type="AlphaFoldDB" id="A0AAJ2V8S5"/>
<evidence type="ECO:0000313" key="6">
    <source>
        <dbReference type="Proteomes" id="UP001287445"/>
    </source>
</evidence>
<dbReference type="Proteomes" id="UP001287445">
    <property type="component" value="Unassembled WGS sequence"/>
</dbReference>
<feature type="active site" evidence="2">
    <location>
        <position position="177"/>
    </location>
</feature>
<proteinExistence type="predicted"/>
<dbReference type="Pfam" id="PF09130">
    <property type="entry name" value="DUF1932"/>
    <property type="match status" value="1"/>
</dbReference>
<dbReference type="Gene3D" id="3.40.50.720">
    <property type="entry name" value="NAD(P)-binding Rossmann-like Domain"/>
    <property type="match status" value="1"/>
</dbReference>
<sequence length="298" mass="31365">MKFAILGGGMVGACYMQAFVEQGHSLVGLCDLQPNAAVADAVQAAGAQVHTAPGAWLAEADVVVSAVFGTVARSLFEGCLPHLRDLRDLDDGVVYVDMTTADPQEMRECGELARRVGQGRAVHFVDVAITGAVNLGGRKTPLLVAGGKAGFVQELFLPLGGSVRVVGGQPGDAAALKLLRSIYTKGTEALAVECLVTAQQMGLREQLHAVLQDIDETPLRTLMESMVRTHIPHSARRRNEVAEARQQMARNGLAPIASPAVEALFAATARAHAVQPFTGTSTDEAIDWLGSHVLASQA</sequence>
<evidence type="ECO:0000256" key="1">
    <source>
        <dbReference type="ARBA" id="ARBA00023002"/>
    </source>
</evidence>
<dbReference type="InterPro" id="IPR015814">
    <property type="entry name" value="Pgluconate_DH_NAD-bd_C"/>
</dbReference>
<dbReference type="InterPro" id="IPR036291">
    <property type="entry name" value="NAD(P)-bd_dom_sf"/>
</dbReference>